<gene>
    <name evidence="4" type="ORF">N5D41_01050</name>
</gene>
<dbReference type="InterPro" id="IPR009628">
    <property type="entry name" value="Phage_tape_measure_N"/>
</dbReference>
<dbReference type="Proteomes" id="UP001161137">
    <property type="component" value="Unassembled WGS sequence"/>
</dbReference>
<reference evidence="4" key="1">
    <citation type="submission" date="2022-09" db="EMBL/GenBank/DDBJ databases">
        <title>Intensive care unit water sources are persistently colonized with multi-drug resistant bacteria and are the site of extensive horizontal gene transfer of antibiotic resistance genes.</title>
        <authorList>
            <person name="Diorio-Toth L."/>
        </authorList>
    </citation>
    <scope>NUCLEOTIDE SEQUENCE</scope>
    <source>
        <strain evidence="4">GD03863</strain>
    </source>
</reference>
<evidence type="ECO:0000313" key="5">
    <source>
        <dbReference type="Proteomes" id="UP001161137"/>
    </source>
</evidence>
<sequence>MNNRGDIEFALRLRTDLEQGQRELQGLAQAVEGVGAGAATSSAELNHLGETADQAAARLRGIAEAAVQQKAAADAATASMMESANATRLAGANWQETAAAQNESMRAYHAAERAAQEKAQADLRAAEAAAQAAAATEKEAQELQQLLGKIDPVIRKLDELDNMEQQLRRARASGQIDLDTFDDFNTKLQEQRQRLGGTTDAMRVAGITAGQYQQAMRQLPMQITDITTSLASGMPVWLVAVQQGGQIRDSFGGWANAGRALVSTINPLTLAIASVTAAIGATVIAAVQGAAETYEYEKAIALTGNSAGVTSDQLAGMAREISGISGTQRQAAAALAEITASGKFTADQIKLIGTTAVLMQNNVGQAISATVEDFKKLAEEPAEASAKLNVQYNYLTLAVYEQIAALEAQGDQAGATQLAMEALGEAMQSRSVEIAEKLGLIESAWKGITNVAAVAWDAMLGIGREETLDDQLAAIQRQRQAAQFGVRGDRVGGAIDPALEARLAAEEEGIRRRMELDAQNAKQKADEKAANREAIEASKERTKAGDAFVKSAEAQLQSLQNLTSVERAQRVMQEQNIEATSELGKRMLEAAEATDKQREANEAEADAKRQATEEQRKATAALREQERAAQAALRATEQSVRQQLSYVQGLEDQAAKIGLTAAEVRQYELAEKGLTGAMRARADAALALIDAAEAQRQADANARTNVGLEAEFLRAAGRETDAALLEIRTKFSGMRTELEKAGNEAGLAWLDKLIPVAEAKVRVDDVTRQMDRILNDAQRQEQSVNVQQDAGLITELQARERILEIHRETAGQLEAMRPILTELAQQPGVIGDAAQAMLDRMNEYILRTQEAAFKLKQTLEEGLTNGLTQALQGLANGTMTLREAVSALGQSVLDALTQMAAQNLAQSLTSSVMGLFGGGGGGNTDLTSGAAAVTSSAVALSGAGSTLIAGAAAIEVAAATLAAANGMKAAASGAGGSGGGSGWLGTLLSLGSMFAGGGAGAAAGGGGFMSSVMASRFADGGHVRGPGTTTSDSIPAWLSDYEYVVRASVVTQPGMLDHLNALNTHGLAALDAYRIGHSTGGLAGVPAPALPSPGLGTTRMAEPRTVASPVTNKISLYTVDNAEEMAARVWSAGGSENYLLEKIGRNPMAIRQLLGFNR</sequence>
<accession>A0AA42LJN9</accession>
<feature type="coiled-coil region" evidence="1">
    <location>
        <begin position="756"/>
        <end position="783"/>
    </location>
</feature>
<feature type="coiled-coil region" evidence="1">
    <location>
        <begin position="504"/>
        <end position="538"/>
    </location>
</feature>
<protein>
    <submittedName>
        <fullName evidence="4">Phage tail length tape measure family protein</fullName>
    </submittedName>
</protein>
<dbReference type="Pfam" id="PF06791">
    <property type="entry name" value="TMP_2"/>
    <property type="match status" value="1"/>
</dbReference>
<dbReference type="EMBL" id="JAOCDH010000001">
    <property type="protein sequence ID" value="MDH0700068.1"/>
    <property type="molecule type" value="Genomic_DNA"/>
</dbReference>
<keyword evidence="1" id="KW-0175">Coiled coil</keyword>
<proteinExistence type="predicted"/>
<evidence type="ECO:0000256" key="2">
    <source>
        <dbReference type="SAM" id="MobiDB-lite"/>
    </source>
</evidence>
<dbReference type="AlphaFoldDB" id="A0AA42LJN9"/>
<feature type="coiled-coil region" evidence="1">
    <location>
        <begin position="111"/>
        <end position="173"/>
    </location>
</feature>
<feature type="region of interest" description="Disordered" evidence="2">
    <location>
        <begin position="591"/>
        <end position="630"/>
    </location>
</feature>
<dbReference type="RefSeq" id="WP_196456096.1">
    <property type="nucleotide sequence ID" value="NZ_JACFYY010000001.1"/>
</dbReference>
<evidence type="ECO:0000313" key="4">
    <source>
        <dbReference type="EMBL" id="MDH0700068.1"/>
    </source>
</evidence>
<evidence type="ECO:0000256" key="1">
    <source>
        <dbReference type="SAM" id="Coils"/>
    </source>
</evidence>
<feature type="compositionally biased region" description="Basic and acidic residues" evidence="2">
    <location>
        <begin position="591"/>
        <end position="627"/>
    </location>
</feature>
<name>A0AA42LJN9_9GAMM</name>
<organism evidence="4 5">
    <name type="scientific">Ectopseudomonas toyotomiensis</name>
    <dbReference type="NCBI Taxonomy" id="554344"/>
    <lineage>
        <taxon>Bacteria</taxon>
        <taxon>Pseudomonadati</taxon>
        <taxon>Pseudomonadota</taxon>
        <taxon>Gammaproteobacteria</taxon>
        <taxon>Pseudomonadales</taxon>
        <taxon>Pseudomonadaceae</taxon>
        <taxon>Ectopseudomonas</taxon>
    </lineage>
</organism>
<feature type="domain" description="Bacteriophage tail tape measure N-terminal" evidence="3">
    <location>
        <begin position="201"/>
        <end position="403"/>
    </location>
</feature>
<evidence type="ECO:0000259" key="3">
    <source>
        <dbReference type="Pfam" id="PF06791"/>
    </source>
</evidence>
<comment type="caution">
    <text evidence="4">The sequence shown here is derived from an EMBL/GenBank/DDBJ whole genome shotgun (WGS) entry which is preliminary data.</text>
</comment>